<dbReference type="EMBL" id="JAACXV010014526">
    <property type="protein sequence ID" value="KAF7266610.1"/>
    <property type="molecule type" value="Genomic_DNA"/>
</dbReference>
<evidence type="ECO:0000313" key="6">
    <source>
        <dbReference type="EMBL" id="KAF7266610.1"/>
    </source>
</evidence>
<dbReference type="PANTHER" id="PTHR11567:SF110">
    <property type="entry name" value="2-PHOSPHOXYLOSE PHOSPHATASE 1"/>
    <property type="match status" value="1"/>
</dbReference>
<dbReference type="InterPro" id="IPR029033">
    <property type="entry name" value="His_PPase_superfam"/>
</dbReference>
<evidence type="ECO:0000313" key="7">
    <source>
        <dbReference type="Proteomes" id="UP000625711"/>
    </source>
</evidence>
<evidence type="ECO:0000256" key="5">
    <source>
        <dbReference type="ARBA" id="ARBA00041499"/>
    </source>
</evidence>
<comment type="similarity">
    <text evidence="1">Belongs to the histidine acid phosphatase family.</text>
</comment>
<evidence type="ECO:0000256" key="4">
    <source>
        <dbReference type="ARBA" id="ARBA00040357"/>
    </source>
</evidence>
<evidence type="ECO:0000256" key="2">
    <source>
        <dbReference type="ARBA" id="ARBA00022801"/>
    </source>
</evidence>
<dbReference type="OrthoDB" id="10262962at2759"/>
<organism evidence="6 7">
    <name type="scientific">Rhynchophorus ferrugineus</name>
    <name type="common">Red palm weevil</name>
    <name type="synonym">Curculio ferrugineus</name>
    <dbReference type="NCBI Taxonomy" id="354439"/>
    <lineage>
        <taxon>Eukaryota</taxon>
        <taxon>Metazoa</taxon>
        <taxon>Ecdysozoa</taxon>
        <taxon>Arthropoda</taxon>
        <taxon>Hexapoda</taxon>
        <taxon>Insecta</taxon>
        <taxon>Pterygota</taxon>
        <taxon>Neoptera</taxon>
        <taxon>Endopterygota</taxon>
        <taxon>Coleoptera</taxon>
        <taxon>Polyphaga</taxon>
        <taxon>Cucujiformia</taxon>
        <taxon>Curculionidae</taxon>
        <taxon>Dryophthorinae</taxon>
        <taxon>Rhynchophorus</taxon>
    </lineage>
</organism>
<gene>
    <name evidence="6" type="ORF">GWI33_020111</name>
</gene>
<evidence type="ECO:0000256" key="3">
    <source>
        <dbReference type="ARBA" id="ARBA00036311"/>
    </source>
</evidence>
<protein>
    <recommendedName>
        <fullName evidence="4">2-phosphoxylose phosphatase 1</fullName>
    </recommendedName>
    <alternativeName>
        <fullName evidence="5">Acid phosphatase-like protein 2</fullName>
    </alternativeName>
</protein>
<comment type="caution">
    <text evidence="6">The sequence shown here is derived from an EMBL/GenBank/DDBJ whole genome shotgun (WGS) entry which is preliminary data.</text>
</comment>
<dbReference type="GO" id="GO:0050650">
    <property type="term" value="P:chondroitin sulfate proteoglycan biosynthetic process"/>
    <property type="evidence" value="ECO:0007669"/>
    <property type="project" value="TreeGrafter"/>
</dbReference>
<dbReference type="SUPFAM" id="SSF53254">
    <property type="entry name" value="Phosphoglycerate mutase-like"/>
    <property type="match status" value="1"/>
</dbReference>
<name>A0A834M4K9_RHYFE</name>
<accession>A0A834M4K9</accession>
<dbReference type="Pfam" id="PF00328">
    <property type="entry name" value="His_Phos_2"/>
    <property type="match status" value="2"/>
</dbReference>
<dbReference type="GO" id="GO:0005794">
    <property type="term" value="C:Golgi apparatus"/>
    <property type="evidence" value="ECO:0007669"/>
    <property type="project" value="TreeGrafter"/>
</dbReference>
<sequence>MTFRMTSQSKALHFLYKYFDWTQNDIDRAHVTTELFNNLGIADVKTKRIFKICNFPEEIYQGDEGILDSKKWLLKGLIVLIRHGDRGPLQHVKRIVNINCDTEETEVLKTYKTYLHNLTLSGKLQWTGPGPFHGFPIIPHNPVQCQLGQLTMQGISQLLNLGLILRKSYQQIWPKINLLKSEDILVLSTRYRRTFQSALAFLYGMIPNDTLTKLNILESQSMSFCFKYCECPITEHLKKIVYKNELHQLKSHPAVETLTEITGRLLFSADGDRGTLIKDPHSVRDALLAYVCHRTGLPCDDPMNCIRKHNIAGIIAYTEWTNYQKWRNIYWRRFCLLRSYGQMRHIVQQMLHMVGSNGPNLVIYSGHDYTLLQLSTALGMANDPLLLRYGSRIIFEIYQDNRGKTNDAKEFYFRVLTNGKDVTKQISFCRNVISIDKKNYSTQCDQFQGRLRQKI</sequence>
<dbReference type="InterPro" id="IPR050645">
    <property type="entry name" value="Histidine_acid_phosphatase"/>
</dbReference>
<dbReference type="CDD" id="cd07061">
    <property type="entry name" value="HP_HAP_like"/>
    <property type="match status" value="1"/>
</dbReference>
<dbReference type="PANTHER" id="PTHR11567">
    <property type="entry name" value="ACID PHOSPHATASE-RELATED"/>
    <property type="match status" value="1"/>
</dbReference>
<dbReference type="AlphaFoldDB" id="A0A834M4K9"/>
<dbReference type="InterPro" id="IPR000560">
    <property type="entry name" value="His_Pase_clade-2"/>
</dbReference>
<dbReference type="GO" id="GO:0016791">
    <property type="term" value="F:phosphatase activity"/>
    <property type="evidence" value="ECO:0007669"/>
    <property type="project" value="UniProtKB-ARBA"/>
</dbReference>
<dbReference type="GO" id="GO:0006024">
    <property type="term" value="P:glycosaminoglycan biosynthetic process"/>
    <property type="evidence" value="ECO:0007669"/>
    <property type="project" value="TreeGrafter"/>
</dbReference>
<keyword evidence="2" id="KW-0378">Hydrolase</keyword>
<proteinExistence type="inferred from homology"/>
<comment type="catalytic activity">
    <reaction evidence="3">
        <text>3-O-[beta-D-GlcA-(1-&gt;3)-beta-D-Gal-(1-&gt;3)-beta-D-Gal-(1-&gt;4)-beta-D-2-O-P-Xyl]-L-seryl-[protein] + H2O = 3-O-(beta-D-GlcA-(1-&gt;3)-beta-D-Gal-(1-&gt;3)-beta-D-Gal-(1-&gt;4)-beta-D-Xyl)-L-seryl-[protein] + phosphate</text>
        <dbReference type="Rhea" id="RHEA:56512"/>
        <dbReference type="Rhea" id="RHEA-COMP:12573"/>
        <dbReference type="Rhea" id="RHEA-COMP:14559"/>
        <dbReference type="ChEBI" id="CHEBI:15377"/>
        <dbReference type="ChEBI" id="CHEBI:43474"/>
        <dbReference type="ChEBI" id="CHEBI:132093"/>
        <dbReference type="ChEBI" id="CHEBI:140495"/>
    </reaction>
</comment>
<reference evidence="6" key="1">
    <citation type="submission" date="2020-08" db="EMBL/GenBank/DDBJ databases">
        <title>Genome sequencing and assembly of the red palm weevil Rhynchophorus ferrugineus.</title>
        <authorList>
            <person name="Dias G.B."/>
            <person name="Bergman C.M."/>
            <person name="Manee M."/>
        </authorList>
    </citation>
    <scope>NUCLEOTIDE SEQUENCE</scope>
    <source>
        <strain evidence="6">AA-2017</strain>
        <tissue evidence="6">Whole larva</tissue>
    </source>
</reference>
<evidence type="ECO:0000256" key="1">
    <source>
        <dbReference type="ARBA" id="ARBA00005375"/>
    </source>
</evidence>
<keyword evidence="7" id="KW-1185">Reference proteome</keyword>
<dbReference type="Gene3D" id="3.40.50.1240">
    <property type="entry name" value="Phosphoglycerate mutase-like"/>
    <property type="match status" value="1"/>
</dbReference>
<dbReference type="Proteomes" id="UP000625711">
    <property type="component" value="Unassembled WGS sequence"/>
</dbReference>